<keyword evidence="2" id="KW-0472">Membrane</keyword>
<protein>
    <submittedName>
        <fullName evidence="3">Uncharacterized protein</fullName>
    </submittedName>
</protein>
<reference evidence="3" key="1">
    <citation type="submission" date="2023-05" db="EMBL/GenBank/DDBJ databases">
        <authorList>
            <person name="Zhang X."/>
        </authorList>
    </citation>
    <scope>NUCLEOTIDE SEQUENCE</scope>
    <source>
        <strain evidence="3">YF14B1</strain>
    </source>
</reference>
<evidence type="ECO:0000256" key="1">
    <source>
        <dbReference type="SAM" id="MobiDB-lite"/>
    </source>
</evidence>
<evidence type="ECO:0000313" key="3">
    <source>
        <dbReference type="EMBL" id="MDJ1482527.1"/>
    </source>
</evidence>
<organism evidence="3 4">
    <name type="scientific">Xanthocytophaga flava</name>
    <dbReference type="NCBI Taxonomy" id="3048013"/>
    <lineage>
        <taxon>Bacteria</taxon>
        <taxon>Pseudomonadati</taxon>
        <taxon>Bacteroidota</taxon>
        <taxon>Cytophagia</taxon>
        <taxon>Cytophagales</taxon>
        <taxon>Rhodocytophagaceae</taxon>
        <taxon>Xanthocytophaga</taxon>
    </lineage>
</organism>
<sequence>MKKKPEDYSHIKGWGIDADPENEPTYPIKKYTGDDHQRLSYAKPPQQPSKVEILHSNERPGLTSVFGTSSPPSGLSGLIRRHAFTYSEGNWGHWLSLILADRINVWEGIASDLLHGHIPNIFAERGWNAELKYNKKGAIQKVVTGVLVTTVAAGLLYQLTRKKKKTNWL</sequence>
<comment type="caution">
    <text evidence="3">The sequence shown here is derived from an EMBL/GenBank/DDBJ whole genome shotgun (WGS) entry which is preliminary data.</text>
</comment>
<accession>A0AAE3QND4</accession>
<feature type="compositionally biased region" description="Basic and acidic residues" evidence="1">
    <location>
        <begin position="1"/>
        <end position="10"/>
    </location>
</feature>
<feature type="transmembrane region" description="Helical" evidence="2">
    <location>
        <begin position="142"/>
        <end position="160"/>
    </location>
</feature>
<dbReference type="Proteomes" id="UP001241110">
    <property type="component" value="Unassembled WGS sequence"/>
</dbReference>
<evidence type="ECO:0000256" key="2">
    <source>
        <dbReference type="SAM" id="Phobius"/>
    </source>
</evidence>
<dbReference type="RefSeq" id="WP_313981775.1">
    <property type="nucleotide sequence ID" value="NZ_JASJOS010000008.1"/>
</dbReference>
<dbReference type="EMBL" id="JASJOS010000008">
    <property type="protein sequence ID" value="MDJ1482527.1"/>
    <property type="molecule type" value="Genomic_DNA"/>
</dbReference>
<evidence type="ECO:0000313" key="4">
    <source>
        <dbReference type="Proteomes" id="UP001241110"/>
    </source>
</evidence>
<dbReference type="AlphaFoldDB" id="A0AAE3QND4"/>
<keyword evidence="2" id="KW-0812">Transmembrane</keyword>
<gene>
    <name evidence="3" type="ORF">QNI16_18635</name>
</gene>
<proteinExistence type="predicted"/>
<name>A0AAE3QND4_9BACT</name>
<feature type="region of interest" description="Disordered" evidence="1">
    <location>
        <begin position="1"/>
        <end position="23"/>
    </location>
</feature>
<keyword evidence="2" id="KW-1133">Transmembrane helix</keyword>